<feature type="compositionally biased region" description="Acidic residues" evidence="11">
    <location>
        <begin position="63"/>
        <end position="77"/>
    </location>
</feature>
<organism evidence="13 14">
    <name type="scientific">Gymnopilus junonius</name>
    <name type="common">Spectacular rustgill mushroom</name>
    <name type="synonym">Gymnopilus spectabilis subsp. junonius</name>
    <dbReference type="NCBI Taxonomy" id="109634"/>
    <lineage>
        <taxon>Eukaryota</taxon>
        <taxon>Fungi</taxon>
        <taxon>Dikarya</taxon>
        <taxon>Basidiomycota</taxon>
        <taxon>Agaricomycotina</taxon>
        <taxon>Agaricomycetes</taxon>
        <taxon>Agaricomycetidae</taxon>
        <taxon>Agaricales</taxon>
        <taxon>Agaricineae</taxon>
        <taxon>Hymenogastraceae</taxon>
        <taxon>Gymnopilus</taxon>
    </lineage>
</organism>
<dbReference type="PROSITE" id="PS51038">
    <property type="entry name" value="BAH"/>
    <property type="match status" value="1"/>
</dbReference>
<dbReference type="PANTHER" id="PTHR10763">
    <property type="entry name" value="CELL DIVISION CONTROL PROTEIN 6-RELATED"/>
    <property type="match status" value="1"/>
</dbReference>
<dbReference type="GO" id="GO:0006270">
    <property type="term" value="P:DNA replication initiation"/>
    <property type="evidence" value="ECO:0007669"/>
    <property type="project" value="TreeGrafter"/>
</dbReference>
<dbReference type="Proteomes" id="UP000724874">
    <property type="component" value="Unassembled WGS sequence"/>
</dbReference>
<feature type="region of interest" description="Disordered" evidence="11">
    <location>
        <begin position="300"/>
        <end position="502"/>
    </location>
</feature>
<evidence type="ECO:0000256" key="7">
    <source>
        <dbReference type="ARBA" id="ARBA00022842"/>
    </source>
</evidence>
<dbReference type="AlphaFoldDB" id="A0A9P5NZ79"/>
<keyword evidence="3 10" id="KW-0235">DNA replication</keyword>
<feature type="region of interest" description="Disordered" evidence="11">
    <location>
        <begin position="45"/>
        <end position="77"/>
    </location>
</feature>
<reference evidence="13" key="1">
    <citation type="submission" date="2020-11" db="EMBL/GenBank/DDBJ databases">
        <authorList>
            <consortium name="DOE Joint Genome Institute"/>
            <person name="Ahrendt S."/>
            <person name="Riley R."/>
            <person name="Andreopoulos W."/>
            <person name="LaButti K."/>
            <person name="Pangilinan J."/>
            <person name="Ruiz-duenas F.J."/>
            <person name="Barrasa J.M."/>
            <person name="Sanchez-Garcia M."/>
            <person name="Camarero S."/>
            <person name="Miyauchi S."/>
            <person name="Serrano A."/>
            <person name="Linde D."/>
            <person name="Babiker R."/>
            <person name="Drula E."/>
            <person name="Ayuso-Fernandez I."/>
            <person name="Pacheco R."/>
            <person name="Padilla G."/>
            <person name="Ferreira P."/>
            <person name="Barriuso J."/>
            <person name="Kellner H."/>
            <person name="Castanera R."/>
            <person name="Alfaro M."/>
            <person name="Ramirez L."/>
            <person name="Pisabarro A.G."/>
            <person name="Kuo A."/>
            <person name="Tritt A."/>
            <person name="Lipzen A."/>
            <person name="He G."/>
            <person name="Yan M."/>
            <person name="Ng V."/>
            <person name="Cullen D."/>
            <person name="Martin F."/>
            <person name="Rosso M.-N."/>
            <person name="Henrissat B."/>
            <person name="Hibbett D."/>
            <person name="Martinez A.T."/>
            <person name="Grigoriev I.V."/>
        </authorList>
    </citation>
    <scope>NUCLEOTIDE SEQUENCE</scope>
    <source>
        <strain evidence="13">AH 44721</strain>
    </source>
</reference>
<dbReference type="GO" id="GO:0016887">
    <property type="term" value="F:ATP hydrolysis activity"/>
    <property type="evidence" value="ECO:0007669"/>
    <property type="project" value="InterPro"/>
</dbReference>
<feature type="compositionally biased region" description="Acidic residues" evidence="11">
    <location>
        <begin position="395"/>
        <end position="439"/>
    </location>
</feature>
<dbReference type="GO" id="GO:0005664">
    <property type="term" value="C:nuclear origin of replication recognition complex"/>
    <property type="evidence" value="ECO:0007669"/>
    <property type="project" value="TreeGrafter"/>
</dbReference>
<dbReference type="InterPro" id="IPR054425">
    <property type="entry name" value="Cdc6_ORC1-like_ATPase_lid"/>
</dbReference>
<dbReference type="Gene3D" id="2.30.30.490">
    <property type="match status" value="1"/>
</dbReference>
<dbReference type="SUPFAM" id="SSF52540">
    <property type="entry name" value="P-loop containing nucleoside triphosphate hydrolases"/>
    <property type="match status" value="1"/>
</dbReference>
<feature type="region of interest" description="Disordered" evidence="11">
    <location>
        <begin position="210"/>
        <end position="274"/>
    </location>
</feature>
<comment type="caution">
    <text evidence="13">The sequence shown here is derived from an EMBL/GenBank/DDBJ whole genome shotgun (WGS) entry which is preliminary data.</text>
</comment>
<feature type="compositionally biased region" description="Polar residues" evidence="11">
    <location>
        <begin position="313"/>
        <end position="322"/>
    </location>
</feature>
<keyword evidence="5 10" id="KW-0547">Nucleotide-binding</keyword>
<keyword evidence="8 10" id="KW-0238">DNA-binding</keyword>
<evidence type="ECO:0000259" key="12">
    <source>
        <dbReference type="PROSITE" id="PS51038"/>
    </source>
</evidence>
<sequence>MSMPQTPTRRSQRFQPTATPSSKHSDKNVLECAWIGSPVYTRKTNDELDLLPEEREERKAEQGDEVQDDNEDEEEPEELETLFYHKFKMKRKLVAYKGAQRNTAGKIDTQTYSVGDTVMIETDTLYLTKRPPSIGIIVAMWQVKKLVEEDVEADPSKMRMRIHWFLRPTEMASIRAKRDHEENEIYYTLASRALITPGVILSRCAVSDHKGVAKPKQPESKWTYVPFTPSKRRPSSPLKKSTRFSPSNDQEEDEEPEPEEEEEEEEFPVAPDDPSKHFFCSLAVDSRRGLFYDFNWEKHRKDALQHSKPPSRGINSNPGPSSRTDDASARTWGEGDAWDVVEKKTRPKAQTTTKGRSSSTSKGTATAKRTTTTPSGRKGKGKGKSEDKKDREEISESEVDDSDEFEAEEEDDDEDEEMVDAEDNAGESETEEDEDDEDLFKEPRTPSKKRKRVQSTTSTPRKRNKTLVQPTPHSKAALARRRRINPNDSSTTSSPRKRKTTFSLTYPAQSQSLTFQASMAHLPKDPWLRAMHALHVGSRPDALPCREDEFGRVLKCVGELLEEGSGGCVYISGVPGTGKTATVHSVVKQLKRMAENNEINPFTYVEINGLKIPEPSAAYNLLWEGISGHDVAKEGHLRLSSKESLKALMRHFTSGGMRGPEGHACVVLMDELDQLVTPKQDVVYNFFNWPTLVGSKLVVIAVANTMDLPERVMMGRVRSRLGMIRINFQPYMREQLEKIVEGRLASARESLAMDDREDGDKEQEKEKPVIAQDAIKLAAMTVSRITGDARRVLDIVRRAVELVQASKSTVKAPHIKEVVRTLQNSPIAAFLRDLSFHERLMLASLIKCIKREGIEEIKWSEVQYQHLTYIPILASDDDPKRRPTNTELSMVLDSLVSSRAVVVEEGAAIAKKHEGERRMLLNIEQSEVERVLGDVGG</sequence>
<dbReference type="InterPro" id="IPR003593">
    <property type="entry name" value="AAA+_ATPase"/>
</dbReference>
<dbReference type="CDD" id="cd00009">
    <property type="entry name" value="AAA"/>
    <property type="match status" value="1"/>
</dbReference>
<evidence type="ECO:0000256" key="9">
    <source>
        <dbReference type="ARBA" id="ARBA00023242"/>
    </source>
</evidence>
<comment type="similarity">
    <text evidence="2 10">Belongs to the ORC1 family.</text>
</comment>
<evidence type="ECO:0000256" key="6">
    <source>
        <dbReference type="ARBA" id="ARBA00022840"/>
    </source>
</evidence>
<dbReference type="GO" id="GO:0033314">
    <property type="term" value="P:mitotic DNA replication checkpoint signaling"/>
    <property type="evidence" value="ECO:0007669"/>
    <property type="project" value="TreeGrafter"/>
</dbReference>
<comment type="subunit">
    <text evidence="10">ORC is composed of six subunits.</text>
</comment>
<evidence type="ECO:0000256" key="5">
    <source>
        <dbReference type="ARBA" id="ARBA00022741"/>
    </source>
</evidence>
<evidence type="ECO:0000256" key="2">
    <source>
        <dbReference type="ARBA" id="ARBA00008398"/>
    </source>
</evidence>
<evidence type="ECO:0000256" key="10">
    <source>
        <dbReference type="RuleBase" id="RU365058"/>
    </source>
</evidence>
<evidence type="ECO:0000313" key="13">
    <source>
        <dbReference type="EMBL" id="KAF8910446.1"/>
    </source>
</evidence>
<dbReference type="InterPro" id="IPR001025">
    <property type="entry name" value="BAH_dom"/>
</dbReference>
<dbReference type="FunFam" id="3.40.50.300:FF:000199">
    <property type="entry name" value="Origin recognition complex subunit 1"/>
    <property type="match status" value="1"/>
</dbReference>
<keyword evidence="7" id="KW-0460">Magnesium</keyword>
<accession>A0A9P5NZ79</accession>
<dbReference type="GO" id="GO:0046872">
    <property type="term" value="F:metal ion binding"/>
    <property type="evidence" value="ECO:0007669"/>
    <property type="project" value="UniProtKB-KW"/>
</dbReference>
<comment type="function">
    <text evidence="10">Component of the origin recognition complex (ORC) that binds origins of replication. DNA-binding is ATP-dependent, however specific DNA sequences that define origins of replication have not been identified so far. ORC is required to assemble the pre-replication complex necessary to initiate DNA replication.</text>
</comment>
<evidence type="ECO:0000256" key="3">
    <source>
        <dbReference type="ARBA" id="ARBA00022705"/>
    </source>
</evidence>
<proteinExistence type="inferred from homology"/>
<feature type="region of interest" description="Disordered" evidence="11">
    <location>
        <begin position="1"/>
        <end position="28"/>
    </location>
</feature>
<keyword evidence="6 10" id="KW-0067">ATP-binding</keyword>
<evidence type="ECO:0000256" key="8">
    <source>
        <dbReference type="ARBA" id="ARBA00023125"/>
    </source>
</evidence>
<feature type="domain" description="BAH" evidence="12">
    <location>
        <begin position="110"/>
        <end position="243"/>
    </location>
</feature>
<dbReference type="Pfam" id="PF00004">
    <property type="entry name" value="AAA"/>
    <property type="match status" value="1"/>
</dbReference>
<keyword evidence="9 10" id="KW-0539">Nucleus</keyword>
<dbReference type="OrthoDB" id="1926878at2759"/>
<dbReference type="Pfam" id="PF01426">
    <property type="entry name" value="BAH"/>
    <property type="match status" value="1"/>
</dbReference>
<evidence type="ECO:0000256" key="11">
    <source>
        <dbReference type="SAM" id="MobiDB-lite"/>
    </source>
</evidence>
<feature type="compositionally biased region" description="Basic and acidic residues" evidence="11">
    <location>
        <begin position="52"/>
        <end position="62"/>
    </location>
</feature>
<dbReference type="InterPro" id="IPR043151">
    <property type="entry name" value="BAH_sf"/>
</dbReference>
<evidence type="ECO:0000313" key="14">
    <source>
        <dbReference type="Proteomes" id="UP000724874"/>
    </source>
</evidence>
<dbReference type="InterPro" id="IPR003959">
    <property type="entry name" value="ATPase_AAA_core"/>
</dbReference>
<gene>
    <name evidence="13" type="ORF">CPB84DRAFT_1702121</name>
</gene>
<dbReference type="Gene3D" id="3.40.50.300">
    <property type="entry name" value="P-loop containing nucleotide triphosphate hydrolases"/>
    <property type="match status" value="1"/>
</dbReference>
<dbReference type="EMBL" id="JADNYJ010000006">
    <property type="protein sequence ID" value="KAF8910446.1"/>
    <property type="molecule type" value="Genomic_DNA"/>
</dbReference>
<dbReference type="PANTHER" id="PTHR10763:SF23">
    <property type="entry name" value="ORIGIN RECOGNITION COMPLEX SUBUNIT 1"/>
    <property type="match status" value="1"/>
</dbReference>
<dbReference type="GO" id="GO:0005524">
    <property type="term" value="F:ATP binding"/>
    <property type="evidence" value="ECO:0007669"/>
    <property type="project" value="UniProtKB-KW"/>
</dbReference>
<dbReference type="Pfam" id="PF22606">
    <property type="entry name" value="Cdc6-ORC-like_ATPase_lid"/>
    <property type="match status" value="1"/>
</dbReference>
<evidence type="ECO:0000256" key="1">
    <source>
        <dbReference type="ARBA" id="ARBA00004123"/>
    </source>
</evidence>
<feature type="compositionally biased region" description="Acidic residues" evidence="11">
    <location>
        <begin position="249"/>
        <end position="267"/>
    </location>
</feature>
<dbReference type="GO" id="GO:0003688">
    <property type="term" value="F:DNA replication origin binding"/>
    <property type="evidence" value="ECO:0007669"/>
    <property type="project" value="TreeGrafter"/>
</dbReference>
<protein>
    <recommendedName>
        <fullName evidence="10">Origin recognition complex subunit 1</fullName>
    </recommendedName>
</protein>
<keyword evidence="14" id="KW-1185">Reference proteome</keyword>
<feature type="compositionally biased region" description="Basic and acidic residues" evidence="11">
    <location>
        <begin position="210"/>
        <end position="219"/>
    </location>
</feature>
<name>A0A9P5NZ79_GYMJU</name>
<evidence type="ECO:0000256" key="4">
    <source>
        <dbReference type="ARBA" id="ARBA00022723"/>
    </source>
</evidence>
<feature type="compositionally biased region" description="Low complexity" evidence="11">
    <location>
        <begin position="351"/>
        <end position="376"/>
    </location>
</feature>
<dbReference type="SMART" id="SM00382">
    <property type="entry name" value="AAA"/>
    <property type="match status" value="1"/>
</dbReference>
<dbReference type="InterPro" id="IPR050311">
    <property type="entry name" value="ORC1/CDC6"/>
</dbReference>
<keyword evidence="4" id="KW-0479">Metal-binding</keyword>
<feature type="compositionally biased region" description="Basic and acidic residues" evidence="11">
    <location>
        <begin position="383"/>
        <end position="394"/>
    </location>
</feature>
<dbReference type="InterPro" id="IPR027417">
    <property type="entry name" value="P-loop_NTPase"/>
</dbReference>
<comment type="subcellular location">
    <subcellularLocation>
        <location evidence="1 10">Nucleus</location>
    </subcellularLocation>
</comment>
<feature type="compositionally biased region" description="Polar residues" evidence="11">
    <location>
        <begin position="1"/>
        <end position="22"/>
    </location>
</feature>
<dbReference type="GO" id="GO:0003682">
    <property type="term" value="F:chromatin binding"/>
    <property type="evidence" value="ECO:0007669"/>
    <property type="project" value="InterPro"/>
</dbReference>